<dbReference type="GO" id="GO:0008757">
    <property type="term" value="F:S-adenosylmethionine-dependent methyltransferase activity"/>
    <property type="evidence" value="ECO:0007669"/>
    <property type="project" value="InterPro"/>
</dbReference>
<dbReference type="GO" id="GO:0002098">
    <property type="term" value="P:tRNA wobble uridine modification"/>
    <property type="evidence" value="ECO:0007669"/>
    <property type="project" value="TreeGrafter"/>
</dbReference>
<accession>A0A9Q1FVD1</accession>
<dbReference type="GO" id="GO:0030488">
    <property type="term" value="P:tRNA methylation"/>
    <property type="evidence" value="ECO:0007669"/>
    <property type="project" value="TreeGrafter"/>
</dbReference>
<keyword evidence="2" id="KW-0808">Transferase</keyword>
<evidence type="ECO:0000256" key="2">
    <source>
        <dbReference type="ARBA" id="ARBA00022679"/>
    </source>
</evidence>
<name>A0A9Q1FVD1_SYNKA</name>
<keyword evidence="5" id="KW-1185">Reference proteome</keyword>
<dbReference type="GO" id="GO:0106335">
    <property type="term" value="F:tRNA (5-carboxymethyluridine(34)-5-O)-methyltransferase activity"/>
    <property type="evidence" value="ECO:0007669"/>
    <property type="project" value="TreeGrafter"/>
</dbReference>
<proteinExistence type="predicted"/>
<keyword evidence="1" id="KW-0489">Methyltransferase</keyword>
<dbReference type="Gene3D" id="3.40.50.150">
    <property type="entry name" value="Vaccinia Virus protein VP39"/>
    <property type="match status" value="2"/>
</dbReference>
<gene>
    <name evidence="4" type="ORF">SKAU_G00085570</name>
</gene>
<evidence type="ECO:0000313" key="5">
    <source>
        <dbReference type="Proteomes" id="UP001152622"/>
    </source>
</evidence>
<reference evidence="4" key="1">
    <citation type="journal article" date="2023" name="Science">
        <title>Genome structures resolve the early diversification of teleost fishes.</title>
        <authorList>
            <person name="Parey E."/>
            <person name="Louis A."/>
            <person name="Montfort J."/>
            <person name="Bouchez O."/>
            <person name="Roques C."/>
            <person name="Iampietro C."/>
            <person name="Lluch J."/>
            <person name="Castinel A."/>
            <person name="Donnadieu C."/>
            <person name="Desvignes T."/>
            <person name="Floi Bucao C."/>
            <person name="Jouanno E."/>
            <person name="Wen M."/>
            <person name="Mejri S."/>
            <person name="Dirks R."/>
            <person name="Jansen H."/>
            <person name="Henkel C."/>
            <person name="Chen W.J."/>
            <person name="Zahm M."/>
            <person name="Cabau C."/>
            <person name="Klopp C."/>
            <person name="Thompson A.W."/>
            <person name="Robinson-Rechavi M."/>
            <person name="Braasch I."/>
            <person name="Lecointre G."/>
            <person name="Bobe J."/>
            <person name="Postlethwait J.H."/>
            <person name="Berthelot C."/>
            <person name="Roest Crollius H."/>
            <person name="Guiguen Y."/>
        </authorList>
    </citation>
    <scope>NUCLEOTIDE SEQUENCE</scope>
    <source>
        <strain evidence="4">WJC10195</strain>
    </source>
</reference>
<dbReference type="GO" id="GO:0005737">
    <property type="term" value="C:cytoplasm"/>
    <property type="evidence" value="ECO:0007669"/>
    <property type="project" value="TreeGrafter"/>
</dbReference>
<dbReference type="InterPro" id="IPR013216">
    <property type="entry name" value="Methyltransf_11"/>
</dbReference>
<dbReference type="AlphaFoldDB" id="A0A9Q1FVD1"/>
<feature type="domain" description="Methyltransferase type 11" evidence="3">
    <location>
        <begin position="62"/>
        <end position="119"/>
    </location>
</feature>
<evidence type="ECO:0000313" key="4">
    <source>
        <dbReference type="EMBL" id="KAJ8368529.1"/>
    </source>
</evidence>
<dbReference type="OrthoDB" id="271595at2759"/>
<dbReference type="Proteomes" id="UP001152622">
    <property type="component" value="Chromosome 3"/>
</dbReference>
<dbReference type="GO" id="GO:0000049">
    <property type="term" value="F:tRNA binding"/>
    <property type="evidence" value="ECO:0007669"/>
    <property type="project" value="TreeGrafter"/>
</dbReference>
<evidence type="ECO:0000256" key="1">
    <source>
        <dbReference type="ARBA" id="ARBA00022603"/>
    </source>
</evidence>
<evidence type="ECO:0000259" key="3">
    <source>
        <dbReference type="Pfam" id="PF08241"/>
    </source>
</evidence>
<protein>
    <recommendedName>
        <fullName evidence="3">Methyltransferase type 11 domain-containing protein</fullName>
    </recommendedName>
</protein>
<dbReference type="Pfam" id="PF08241">
    <property type="entry name" value="Methyltransf_11"/>
    <property type="match status" value="1"/>
</dbReference>
<organism evidence="4 5">
    <name type="scientific">Synaphobranchus kaupii</name>
    <name type="common">Kaup's arrowtooth eel</name>
    <dbReference type="NCBI Taxonomy" id="118154"/>
    <lineage>
        <taxon>Eukaryota</taxon>
        <taxon>Metazoa</taxon>
        <taxon>Chordata</taxon>
        <taxon>Craniata</taxon>
        <taxon>Vertebrata</taxon>
        <taxon>Euteleostomi</taxon>
        <taxon>Actinopterygii</taxon>
        <taxon>Neopterygii</taxon>
        <taxon>Teleostei</taxon>
        <taxon>Anguilliformes</taxon>
        <taxon>Synaphobranchidae</taxon>
        <taxon>Synaphobranchus</taxon>
    </lineage>
</organism>
<dbReference type="GO" id="GO:0005634">
    <property type="term" value="C:nucleus"/>
    <property type="evidence" value="ECO:0007669"/>
    <property type="project" value="TreeGrafter"/>
</dbReference>
<dbReference type="SUPFAM" id="SSF53335">
    <property type="entry name" value="S-adenosyl-L-methionine-dependent methyltransferases"/>
    <property type="match status" value="2"/>
</dbReference>
<dbReference type="InterPro" id="IPR051422">
    <property type="entry name" value="AlkB_tRNA_MeTrf/Diox"/>
</dbReference>
<comment type="caution">
    <text evidence="4">The sequence shown here is derived from an EMBL/GenBank/DDBJ whole genome shotgun (WGS) entry which is preliminary data.</text>
</comment>
<dbReference type="PANTHER" id="PTHR13069">
    <property type="entry name" value="ALKYLATED DNA REPAIR PROTEIN ALKB HOMOLOG 8"/>
    <property type="match status" value="1"/>
</dbReference>
<sequence length="194" mass="21195">MLNYCCGNGKYLDINDDVFKLGCDVCSPLVDTARSRGYEVQVCDGLRLPYRRGCFDAVLSIAGCGNGKYLDINDDVFKLGCDVCSPLVDTARSRGYEVQVCDGLRLPYRRGCFDAVLSIAGGALWRPLLVSTPHRCKVAATPSPGEVVIDVRTTQAPAGGGSPLDLPEAERLTPDQQQRFWDLIRRWAGVFASQ</sequence>
<dbReference type="EMBL" id="JAINUF010000003">
    <property type="protein sequence ID" value="KAJ8368529.1"/>
    <property type="molecule type" value="Genomic_DNA"/>
</dbReference>
<dbReference type="InterPro" id="IPR029063">
    <property type="entry name" value="SAM-dependent_MTases_sf"/>
</dbReference>
<dbReference type="PANTHER" id="PTHR13069:SF35">
    <property type="entry name" value="TRNA METHYLTRANSFERASE 9-LIKE PROTEIN-RELATED"/>
    <property type="match status" value="1"/>
</dbReference>